<accession>A0ABQ3YZS4</accession>
<proteinExistence type="predicted"/>
<dbReference type="Proteomes" id="UP000637628">
    <property type="component" value="Unassembled WGS sequence"/>
</dbReference>
<sequence>MVLPIGDDTTADQIARGGHLLGGWAWVERTLALLVARLRTARETEFGSARIAREHPGWGEAPLRASVEGRTLADETAPALTAWRNARGRLAVRVAADLAEVEKVARGIALRRLDASELQIKAEADRYLAGDFKTPATVKLKPGPAVESLRSAVTELAAAEAAAAAANAKEGADAALATAVLGVLGGAPGLLAGNILKVAPAIQKAVARGVELAALRARLGAEHPVLFRIAAVKKPTDQQLRAAIAEALSTTWEAAQAVRGRVASPVWDDKFRTHDEGPAGGLAQELRGRGMRRGLPSLLDPKFGPWAFQQVLADAVGDLYGPGPSSTGQAVHDVYLAIDPKFADEFGSALGLMGGLLTLHLVAPPLAIVADVVLAAKGILEAWAEYLRNADAFRCSLDPADSLGMEPSTVKLALECIGEVAGALPAGKLAGSVTVLAPLAAGLVP</sequence>
<reference evidence="1 2" key="1">
    <citation type="submission" date="2021-01" db="EMBL/GenBank/DDBJ databases">
        <title>Whole genome shotgun sequence of Actinoplanes durhamensis NBRC 14914.</title>
        <authorList>
            <person name="Komaki H."/>
            <person name="Tamura T."/>
        </authorList>
    </citation>
    <scope>NUCLEOTIDE SEQUENCE [LARGE SCALE GENOMIC DNA]</scope>
    <source>
        <strain evidence="1 2">NBRC 14914</strain>
    </source>
</reference>
<organism evidence="1 2">
    <name type="scientific">Paractinoplanes durhamensis</name>
    <dbReference type="NCBI Taxonomy" id="113563"/>
    <lineage>
        <taxon>Bacteria</taxon>
        <taxon>Bacillati</taxon>
        <taxon>Actinomycetota</taxon>
        <taxon>Actinomycetes</taxon>
        <taxon>Micromonosporales</taxon>
        <taxon>Micromonosporaceae</taxon>
        <taxon>Paractinoplanes</taxon>
    </lineage>
</organism>
<dbReference type="EMBL" id="BOML01000035">
    <property type="protein sequence ID" value="GIE03093.1"/>
    <property type="molecule type" value="Genomic_DNA"/>
</dbReference>
<comment type="caution">
    <text evidence="1">The sequence shown here is derived from an EMBL/GenBank/DDBJ whole genome shotgun (WGS) entry which is preliminary data.</text>
</comment>
<gene>
    <name evidence="1" type="ORF">Adu01nite_44430</name>
</gene>
<keyword evidence="2" id="KW-1185">Reference proteome</keyword>
<protein>
    <submittedName>
        <fullName evidence="1">Uncharacterized protein</fullName>
    </submittedName>
</protein>
<evidence type="ECO:0000313" key="2">
    <source>
        <dbReference type="Proteomes" id="UP000637628"/>
    </source>
</evidence>
<name>A0ABQ3YZS4_9ACTN</name>
<evidence type="ECO:0000313" key="1">
    <source>
        <dbReference type="EMBL" id="GIE03093.1"/>
    </source>
</evidence>